<dbReference type="EMBL" id="JAQHRD010000004">
    <property type="protein sequence ID" value="KAJ6442240.1"/>
    <property type="molecule type" value="Genomic_DNA"/>
</dbReference>
<evidence type="ECO:0000256" key="1">
    <source>
        <dbReference type="SAM" id="MobiDB-lite"/>
    </source>
</evidence>
<evidence type="ECO:0000313" key="3">
    <source>
        <dbReference type="Proteomes" id="UP001163105"/>
    </source>
</evidence>
<organism evidence="2 3">
    <name type="scientific">Purpureocillium lavendulum</name>
    <dbReference type="NCBI Taxonomy" id="1247861"/>
    <lineage>
        <taxon>Eukaryota</taxon>
        <taxon>Fungi</taxon>
        <taxon>Dikarya</taxon>
        <taxon>Ascomycota</taxon>
        <taxon>Pezizomycotina</taxon>
        <taxon>Sordariomycetes</taxon>
        <taxon>Hypocreomycetidae</taxon>
        <taxon>Hypocreales</taxon>
        <taxon>Ophiocordycipitaceae</taxon>
        <taxon>Purpureocillium</taxon>
    </lineage>
</organism>
<dbReference type="Proteomes" id="UP001163105">
    <property type="component" value="Unassembled WGS sequence"/>
</dbReference>
<gene>
    <name evidence="2" type="ORF">O9K51_05794</name>
</gene>
<accession>A0AB34FSI9</accession>
<protein>
    <submittedName>
        <fullName evidence="2">Uncharacterized protein</fullName>
    </submittedName>
</protein>
<keyword evidence="3" id="KW-1185">Reference proteome</keyword>
<reference evidence="2" key="1">
    <citation type="submission" date="2023-01" db="EMBL/GenBank/DDBJ databases">
        <title>The growth and conidiation of Purpureocillium lavendulum are regulated by nitrogen source and histone H3K14 acetylation.</title>
        <authorList>
            <person name="Tang P."/>
            <person name="Han J."/>
            <person name="Zhang C."/>
            <person name="Tang P."/>
            <person name="Qi F."/>
            <person name="Zhang K."/>
            <person name="Liang L."/>
        </authorList>
    </citation>
    <scope>NUCLEOTIDE SEQUENCE</scope>
    <source>
        <strain evidence="2">YMF1.00683</strain>
    </source>
</reference>
<comment type="caution">
    <text evidence="2">The sequence shown here is derived from an EMBL/GenBank/DDBJ whole genome shotgun (WGS) entry which is preliminary data.</text>
</comment>
<feature type="compositionally biased region" description="Basic and acidic residues" evidence="1">
    <location>
        <begin position="1"/>
        <end position="24"/>
    </location>
</feature>
<feature type="region of interest" description="Disordered" evidence="1">
    <location>
        <begin position="1"/>
        <end position="68"/>
    </location>
</feature>
<name>A0AB34FSI9_9HYPO</name>
<proteinExistence type="predicted"/>
<sequence>MHRYAELEALRPDTDEATEKRDRVPAASSQPDNEETKREKQPLSRGHRPIDHGARDRSVLSQRNEAHL</sequence>
<evidence type="ECO:0000313" key="2">
    <source>
        <dbReference type="EMBL" id="KAJ6442240.1"/>
    </source>
</evidence>
<dbReference type="AlphaFoldDB" id="A0AB34FSI9"/>
<feature type="compositionally biased region" description="Basic and acidic residues" evidence="1">
    <location>
        <begin position="34"/>
        <end position="68"/>
    </location>
</feature>